<reference evidence="1" key="2">
    <citation type="journal article" date="2022" name="New Phytol.">
        <title>Evolutionary transition to the ectomycorrhizal habit in the genomes of a hyperdiverse lineage of mushroom-forming fungi.</title>
        <authorList>
            <person name="Looney B."/>
            <person name="Miyauchi S."/>
            <person name="Morin E."/>
            <person name="Drula E."/>
            <person name="Courty P.E."/>
            <person name="Kohler A."/>
            <person name="Kuo A."/>
            <person name="LaButti K."/>
            <person name="Pangilinan J."/>
            <person name="Lipzen A."/>
            <person name="Riley R."/>
            <person name="Andreopoulos W."/>
            <person name="He G."/>
            <person name="Johnson J."/>
            <person name="Nolan M."/>
            <person name="Tritt A."/>
            <person name="Barry K.W."/>
            <person name="Grigoriev I.V."/>
            <person name="Nagy L.G."/>
            <person name="Hibbett D."/>
            <person name="Henrissat B."/>
            <person name="Matheny P.B."/>
            <person name="Labbe J."/>
            <person name="Martin F.M."/>
        </authorList>
    </citation>
    <scope>NUCLEOTIDE SEQUENCE</scope>
    <source>
        <strain evidence="1">EC-137</strain>
    </source>
</reference>
<protein>
    <submittedName>
        <fullName evidence="1">Rho GDP-dissociation inhibitor</fullName>
    </submittedName>
</protein>
<accession>A0ACB8QPI4</accession>
<gene>
    <name evidence="1" type="ORF">K488DRAFT_84627</name>
</gene>
<name>A0ACB8QPI4_9AGAM</name>
<keyword evidence="2" id="KW-1185">Reference proteome</keyword>
<dbReference type="EMBL" id="MU273512">
    <property type="protein sequence ID" value="KAI0033784.1"/>
    <property type="molecule type" value="Genomic_DNA"/>
</dbReference>
<comment type="caution">
    <text evidence="1">The sequence shown here is derived from an EMBL/GenBank/DDBJ whole genome shotgun (WGS) entry which is preliminary data.</text>
</comment>
<reference evidence="1" key="1">
    <citation type="submission" date="2021-02" db="EMBL/GenBank/DDBJ databases">
        <authorList>
            <consortium name="DOE Joint Genome Institute"/>
            <person name="Ahrendt S."/>
            <person name="Looney B.P."/>
            <person name="Miyauchi S."/>
            <person name="Morin E."/>
            <person name="Drula E."/>
            <person name="Courty P.E."/>
            <person name="Chicoki N."/>
            <person name="Fauchery L."/>
            <person name="Kohler A."/>
            <person name="Kuo A."/>
            <person name="Labutti K."/>
            <person name="Pangilinan J."/>
            <person name="Lipzen A."/>
            <person name="Riley R."/>
            <person name="Andreopoulos W."/>
            <person name="He G."/>
            <person name="Johnson J."/>
            <person name="Barry K.W."/>
            <person name="Grigoriev I.V."/>
            <person name="Nagy L."/>
            <person name="Hibbett D."/>
            <person name="Henrissat B."/>
            <person name="Matheny P.B."/>
            <person name="Labbe J."/>
            <person name="Martin F."/>
        </authorList>
    </citation>
    <scope>NUCLEOTIDE SEQUENCE</scope>
    <source>
        <strain evidence="1">EC-137</strain>
    </source>
</reference>
<evidence type="ECO:0000313" key="1">
    <source>
        <dbReference type="EMBL" id="KAI0033784.1"/>
    </source>
</evidence>
<organism evidence="1 2">
    <name type="scientific">Vararia minispora EC-137</name>
    <dbReference type="NCBI Taxonomy" id="1314806"/>
    <lineage>
        <taxon>Eukaryota</taxon>
        <taxon>Fungi</taxon>
        <taxon>Dikarya</taxon>
        <taxon>Basidiomycota</taxon>
        <taxon>Agaricomycotina</taxon>
        <taxon>Agaricomycetes</taxon>
        <taxon>Russulales</taxon>
        <taxon>Lachnocladiaceae</taxon>
        <taxon>Vararia</taxon>
    </lineage>
</organism>
<sequence>MSAPDVHDDELETQNTPGYKPTAAKSLDEYKNLDANDESLARWKASLGISGSASEDTSKPKLTVSYLELTSSTLPAGQTIKVDISNPARIRALKDGKPIQVKEGADYKVYITFNVNHGLVTGARYIHSVKRGPVRLDKTDSMLGSYSAKAEPIRVAVVEDEFPSGMLARSSYTVKSRVQDFDGGIFAEWEWHFKIAKEWQSDN</sequence>
<proteinExistence type="predicted"/>
<dbReference type="Proteomes" id="UP000814128">
    <property type="component" value="Unassembled WGS sequence"/>
</dbReference>
<evidence type="ECO:0000313" key="2">
    <source>
        <dbReference type="Proteomes" id="UP000814128"/>
    </source>
</evidence>